<protein>
    <recommendedName>
        <fullName evidence="2 5">DNA mismatch repair protein MutL</fullName>
    </recommendedName>
</protein>
<evidence type="ECO:0000256" key="3">
    <source>
        <dbReference type="ARBA" id="ARBA00022763"/>
    </source>
</evidence>
<feature type="domain" description="DNA mismatch repair protein S5" evidence="7">
    <location>
        <begin position="234"/>
        <end position="352"/>
    </location>
</feature>
<dbReference type="Gene3D" id="3.30.1540.20">
    <property type="entry name" value="MutL, C-terminal domain, dimerisation subdomain"/>
    <property type="match status" value="1"/>
</dbReference>
<dbReference type="GO" id="GO:0016887">
    <property type="term" value="F:ATP hydrolysis activity"/>
    <property type="evidence" value="ECO:0007669"/>
    <property type="project" value="InterPro"/>
</dbReference>
<dbReference type="SUPFAM" id="SSF118116">
    <property type="entry name" value="DNA mismatch repair protein MutL"/>
    <property type="match status" value="1"/>
</dbReference>
<dbReference type="AlphaFoldDB" id="A0A2W5Q2G8"/>
<organism evidence="8 9">
    <name type="scientific">Rhodovulum sulfidophilum</name>
    <name type="common">Rhodobacter sulfidophilus</name>
    <dbReference type="NCBI Taxonomy" id="35806"/>
    <lineage>
        <taxon>Bacteria</taxon>
        <taxon>Pseudomonadati</taxon>
        <taxon>Pseudomonadota</taxon>
        <taxon>Alphaproteobacteria</taxon>
        <taxon>Rhodobacterales</taxon>
        <taxon>Paracoccaceae</taxon>
        <taxon>Rhodovulum</taxon>
    </lineage>
</organism>
<dbReference type="InterPro" id="IPR014721">
    <property type="entry name" value="Ribsml_uS5_D2-typ_fold_subgr"/>
</dbReference>
<dbReference type="InterPro" id="IPR042120">
    <property type="entry name" value="MutL_C_dimsub"/>
</dbReference>
<dbReference type="InterPro" id="IPR037198">
    <property type="entry name" value="MutL_C_sf"/>
</dbReference>
<dbReference type="InterPro" id="IPR014790">
    <property type="entry name" value="MutL_C"/>
</dbReference>
<dbReference type="Gene3D" id="3.30.565.10">
    <property type="entry name" value="Histidine kinase-like ATPase, C-terminal domain"/>
    <property type="match status" value="1"/>
</dbReference>
<dbReference type="NCBIfam" id="TIGR00585">
    <property type="entry name" value="mutl"/>
    <property type="match status" value="1"/>
</dbReference>
<evidence type="ECO:0000256" key="5">
    <source>
        <dbReference type="HAMAP-Rule" id="MF_00149"/>
    </source>
</evidence>
<keyword evidence="3 5" id="KW-0227">DNA damage</keyword>
<dbReference type="Pfam" id="PF01119">
    <property type="entry name" value="DNA_mis_repair"/>
    <property type="match status" value="1"/>
</dbReference>
<evidence type="ECO:0000256" key="4">
    <source>
        <dbReference type="ARBA" id="ARBA00023204"/>
    </source>
</evidence>
<dbReference type="Proteomes" id="UP000249185">
    <property type="component" value="Unassembled WGS sequence"/>
</dbReference>
<dbReference type="SMART" id="SM00853">
    <property type="entry name" value="MutL_C"/>
    <property type="match status" value="1"/>
</dbReference>
<dbReference type="InterPro" id="IPR038973">
    <property type="entry name" value="MutL/Mlh/Pms-like"/>
</dbReference>
<dbReference type="CDD" id="cd03482">
    <property type="entry name" value="MutL_Trans_MutL"/>
    <property type="match status" value="1"/>
</dbReference>
<dbReference type="FunFam" id="3.30.565.10:FF:000003">
    <property type="entry name" value="DNA mismatch repair endonuclease MutL"/>
    <property type="match status" value="1"/>
</dbReference>
<dbReference type="InterPro" id="IPR013507">
    <property type="entry name" value="DNA_mismatch_S5_2-like"/>
</dbReference>
<feature type="domain" description="MutL C-terminal dimerisation" evidence="6">
    <location>
        <begin position="432"/>
        <end position="574"/>
    </location>
</feature>
<comment type="caution">
    <text evidence="8">The sequence shown here is derived from an EMBL/GenBank/DDBJ whole genome shotgun (WGS) entry which is preliminary data.</text>
</comment>
<evidence type="ECO:0000259" key="7">
    <source>
        <dbReference type="SMART" id="SM01340"/>
    </source>
</evidence>
<dbReference type="InterPro" id="IPR014762">
    <property type="entry name" value="DNA_mismatch_repair_CS"/>
</dbReference>
<dbReference type="InterPro" id="IPR020667">
    <property type="entry name" value="DNA_mismatch_repair_MutL"/>
</dbReference>
<proteinExistence type="inferred from homology"/>
<dbReference type="CDD" id="cd16926">
    <property type="entry name" value="HATPase_MutL-MLH-PMS-like"/>
    <property type="match status" value="1"/>
</dbReference>
<evidence type="ECO:0000256" key="1">
    <source>
        <dbReference type="ARBA" id="ARBA00006082"/>
    </source>
</evidence>
<dbReference type="SUPFAM" id="SSF54211">
    <property type="entry name" value="Ribosomal protein S5 domain 2-like"/>
    <property type="match status" value="1"/>
</dbReference>
<dbReference type="HAMAP" id="MF_00149">
    <property type="entry name" value="DNA_mis_repair"/>
    <property type="match status" value="1"/>
</dbReference>
<evidence type="ECO:0000259" key="6">
    <source>
        <dbReference type="SMART" id="SM00853"/>
    </source>
</evidence>
<dbReference type="Pfam" id="PF13589">
    <property type="entry name" value="HATPase_c_3"/>
    <property type="match status" value="1"/>
</dbReference>
<dbReference type="GO" id="GO:0030983">
    <property type="term" value="F:mismatched DNA binding"/>
    <property type="evidence" value="ECO:0007669"/>
    <property type="project" value="InterPro"/>
</dbReference>
<dbReference type="InterPro" id="IPR042121">
    <property type="entry name" value="MutL_C_regsub"/>
</dbReference>
<keyword evidence="8" id="KW-0255">Endonuclease</keyword>
<dbReference type="InterPro" id="IPR020568">
    <property type="entry name" value="Ribosomal_Su5_D2-typ_SF"/>
</dbReference>
<dbReference type="Gene3D" id="3.30.230.10">
    <property type="match status" value="1"/>
</dbReference>
<dbReference type="PANTHER" id="PTHR10073:SF12">
    <property type="entry name" value="DNA MISMATCH REPAIR PROTEIN MLH1"/>
    <property type="match status" value="1"/>
</dbReference>
<dbReference type="GO" id="GO:0140664">
    <property type="term" value="F:ATP-dependent DNA damage sensor activity"/>
    <property type="evidence" value="ECO:0007669"/>
    <property type="project" value="InterPro"/>
</dbReference>
<comment type="function">
    <text evidence="5">This protein is involved in the repair of mismatches in DNA. It is required for dam-dependent methyl-directed DNA mismatch repair. May act as a 'molecular matchmaker', a protein that promotes the formation of a stable complex between two or more DNA-binding proteins in an ATP-dependent manner without itself being part of a final effector complex.</text>
</comment>
<dbReference type="GO" id="GO:0005524">
    <property type="term" value="F:ATP binding"/>
    <property type="evidence" value="ECO:0007669"/>
    <property type="project" value="InterPro"/>
</dbReference>
<dbReference type="PANTHER" id="PTHR10073">
    <property type="entry name" value="DNA MISMATCH REPAIR PROTEIN MLH, PMS, MUTL"/>
    <property type="match status" value="1"/>
</dbReference>
<dbReference type="InterPro" id="IPR002099">
    <property type="entry name" value="MutL/Mlh/PMS"/>
</dbReference>
<dbReference type="SMART" id="SM01340">
    <property type="entry name" value="DNA_mis_repair"/>
    <property type="match status" value="1"/>
</dbReference>
<sequence length="618" mass="64851">MNVASPNIRISGPEARRHPIRQLDAAAANRIAAGEVVERPASAIKELVENALDAGARRIAVAYADGGKTLIRVTDDGHGIPAEELPLALSRHATSKIDGADLTNIRSFGFRGEALPSLGAVGRLTLTSRALGAAEAASISVRGEETGAVRPAALAKGTVVELAGLFTATPARLKFLRSDRAEAQAIGETFRRLAMAAPAVGFTLTDVTEPGAPREILRLDPEPGELFDGLPARLRAILGPDFAENALAVEAEREGIVLGGFAALPTFSRGAAVAQHLFVNGRPVRDKLLLGALRAAYSDVLARDRHPAAALFLTCEPEAVDVNVHPAKAEVRFRDPGLVRGLVIGALKQMLASAGHRGSTTTGAGVLGAFRPEAAPASPTRYAYTPPPRPSVRALGFAEEMLGPAAWSARVEPEPEPAPQAIPSEHLPLGAARAQLHETYVVAQTADGIVIVDQHAAHERLVYEKLKAARAGARVPGQMLLIPEVVEVDAGQEAALLGAREALDALGLVVEPFGRGAVCLRETPALLGEVDGRALVADVADALIEGAGDGLAARIDAVLSRMSCHGSIRAGRRLNAAEMNALLREMEATPLSGQCNHGRPTYVELRLADIERLFGRRG</sequence>
<reference evidence="8 9" key="1">
    <citation type="submission" date="2017-08" db="EMBL/GenBank/DDBJ databases">
        <title>Infants hospitalized years apart are colonized by the same room-sourced microbial strains.</title>
        <authorList>
            <person name="Brooks B."/>
            <person name="Olm M.R."/>
            <person name="Firek B.A."/>
            <person name="Baker R."/>
            <person name="Thomas B.C."/>
            <person name="Morowitz M.J."/>
            <person name="Banfield J.F."/>
        </authorList>
    </citation>
    <scope>NUCLEOTIDE SEQUENCE [LARGE SCALE GENOMIC DNA]</scope>
    <source>
        <strain evidence="8">S2_005_002_R2_34</strain>
    </source>
</reference>
<keyword evidence="8" id="KW-0378">Hydrolase</keyword>
<dbReference type="SUPFAM" id="SSF55874">
    <property type="entry name" value="ATPase domain of HSP90 chaperone/DNA topoisomerase II/histidine kinase"/>
    <property type="match status" value="1"/>
</dbReference>
<keyword evidence="8" id="KW-0540">Nuclease</keyword>
<dbReference type="GO" id="GO:0004519">
    <property type="term" value="F:endonuclease activity"/>
    <property type="evidence" value="ECO:0007669"/>
    <property type="project" value="UniProtKB-KW"/>
</dbReference>
<dbReference type="PROSITE" id="PS00058">
    <property type="entry name" value="DNA_MISMATCH_REPAIR_1"/>
    <property type="match status" value="1"/>
</dbReference>
<dbReference type="NCBIfam" id="NF000953">
    <property type="entry name" value="PRK00095.2-4"/>
    <property type="match status" value="1"/>
</dbReference>
<dbReference type="InterPro" id="IPR036890">
    <property type="entry name" value="HATPase_C_sf"/>
</dbReference>
<keyword evidence="4 5" id="KW-0234">DNA repair</keyword>
<dbReference type="EMBL" id="QFPW01000009">
    <property type="protein sequence ID" value="PZQ48963.1"/>
    <property type="molecule type" value="Genomic_DNA"/>
</dbReference>
<evidence type="ECO:0000313" key="8">
    <source>
        <dbReference type="EMBL" id="PZQ48963.1"/>
    </source>
</evidence>
<accession>A0A2W5Q2G8</accession>
<gene>
    <name evidence="5" type="primary">mutL</name>
    <name evidence="8" type="ORF">DI556_12470</name>
</gene>
<dbReference type="GO" id="GO:0032300">
    <property type="term" value="C:mismatch repair complex"/>
    <property type="evidence" value="ECO:0007669"/>
    <property type="project" value="InterPro"/>
</dbReference>
<evidence type="ECO:0000256" key="2">
    <source>
        <dbReference type="ARBA" id="ARBA00021975"/>
    </source>
</evidence>
<comment type="similarity">
    <text evidence="1 5">Belongs to the DNA mismatch repair MutL/HexB family.</text>
</comment>
<name>A0A2W5Q2G8_RHOSU</name>
<dbReference type="Gene3D" id="3.30.1370.100">
    <property type="entry name" value="MutL, C-terminal domain, regulatory subdomain"/>
    <property type="match status" value="1"/>
</dbReference>
<dbReference type="GO" id="GO:0006298">
    <property type="term" value="P:mismatch repair"/>
    <property type="evidence" value="ECO:0007669"/>
    <property type="project" value="UniProtKB-UniRule"/>
</dbReference>
<evidence type="ECO:0000313" key="9">
    <source>
        <dbReference type="Proteomes" id="UP000249185"/>
    </source>
</evidence>
<dbReference type="Pfam" id="PF08676">
    <property type="entry name" value="MutL_C"/>
    <property type="match status" value="1"/>
</dbReference>